<protein>
    <recommendedName>
        <fullName evidence="2">Putative plant transposon protein domain-containing protein</fullName>
    </recommendedName>
</protein>
<evidence type="ECO:0000259" key="2">
    <source>
        <dbReference type="Pfam" id="PF20167"/>
    </source>
</evidence>
<dbReference type="AlphaFoldDB" id="A0A2Z6NSZ9"/>
<accession>A0A2Z6NSZ9</accession>
<evidence type="ECO:0000313" key="4">
    <source>
        <dbReference type="Proteomes" id="UP000242715"/>
    </source>
</evidence>
<evidence type="ECO:0000313" key="3">
    <source>
        <dbReference type="EMBL" id="GAU34689.1"/>
    </source>
</evidence>
<dbReference type="EMBL" id="DF973564">
    <property type="protein sequence ID" value="GAU34689.1"/>
    <property type="molecule type" value="Genomic_DNA"/>
</dbReference>
<feature type="region of interest" description="Disordered" evidence="1">
    <location>
        <begin position="119"/>
        <end position="225"/>
    </location>
</feature>
<reference evidence="4" key="1">
    <citation type="journal article" date="2017" name="Front. Plant Sci.">
        <title>Climate Clever Clovers: New Paradigm to Reduce the Environmental Footprint of Ruminants by Breeding Low Methanogenic Forages Utilizing Haplotype Variation.</title>
        <authorList>
            <person name="Kaur P."/>
            <person name="Appels R."/>
            <person name="Bayer P.E."/>
            <person name="Keeble-Gagnere G."/>
            <person name="Wang J."/>
            <person name="Hirakawa H."/>
            <person name="Shirasawa K."/>
            <person name="Vercoe P."/>
            <person name="Stefanova K."/>
            <person name="Durmic Z."/>
            <person name="Nichols P."/>
            <person name="Revell C."/>
            <person name="Isobe S.N."/>
            <person name="Edwards D."/>
            <person name="Erskine W."/>
        </authorList>
    </citation>
    <scope>NUCLEOTIDE SEQUENCE [LARGE SCALE GENOMIC DNA]</scope>
    <source>
        <strain evidence="4">cv. Daliak</strain>
    </source>
</reference>
<feature type="compositionally biased region" description="Basic and acidic residues" evidence="1">
    <location>
        <begin position="1"/>
        <end position="16"/>
    </location>
</feature>
<dbReference type="InterPro" id="IPR046796">
    <property type="entry name" value="Transposase_32_dom"/>
</dbReference>
<feature type="compositionally biased region" description="Low complexity" evidence="1">
    <location>
        <begin position="17"/>
        <end position="27"/>
    </location>
</feature>
<proteinExistence type="predicted"/>
<name>A0A2Z6NSZ9_TRISU</name>
<evidence type="ECO:0000256" key="1">
    <source>
        <dbReference type="SAM" id="MobiDB-lite"/>
    </source>
</evidence>
<feature type="compositionally biased region" description="Low complexity" evidence="1">
    <location>
        <begin position="41"/>
        <end position="53"/>
    </location>
</feature>
<organism evidence="3 4">
    <name type="scientific">Trifolium subterraneum</name>
    <name type="common">Subterranean clover</name>
    <dbReference type="NCBI Taxonomy" id="3900"/>
    <lineage>
        <taxon>Eukaryota</taxon>
        <taxon>Viridiplantae</taxon>
        <taxon>Streptophyta</taxon>
        <taxon>Embryophyta</taxon>
        <taxon>Tracheophyta</taxon>
        <taxon>Spermatophyta</taxon>
        <taxon>Magnoliopsida</taxon>
        <taxon>eudicotyledons</taxon>
        <taxon>Gunneridae</taxon>
        <taxon>Pentapetalae</taxon>
        <taxon>rosids</taxon>
        <taxon>fabids</taxon>
        <taxon>Fabales</taxon>
        <taxon>Fabaceae</taxon>
        <taxon>Papilionoideae</taxon>
        <taxon>50 kb inversion clade</taxon>
        <taxon>NPAAA clade</taxon>
        <taxon>Hologalegina</taxon>
        <taxon>IRL clade</taxon>
        <taxon>Trifolieae</taxon>
        <taxon>Trifolium</taxon>
    </lineage>
</organism>
<keyword evidence="4" id="KW-1185">Reference proteome</keyword>
<feature type="region of interest" description="Disordered" evidence="1">
    <location>
        <begin position="759"/>
        <end position="785"/>
    </location>
</feature>
<feature type="compositionally biased region" description="Polar residues" evidence="1">
    <location>
        <begin position="772"/>
        <end position="785"/>
    </location>
</feature>
<dbReference type="Proteomes" id="UP000242715">
    <property type="component" value="Unassembled WGS sequence"/>
</dbReference>
<gene>
    <name evidence="3" type="ORF">TSUD_29300</name>
</gene>
<feature type="compositionally biased region" description="Pro residues" evidence="1">
    <location>
        <begin position="28"/>
        <end position="37"/>
    </location>
</feature>
<dbReference type="OrthoDB" id="848707at2759"/>
<feature type="compositionally biased region" description="Low complexity" evidence="1">
    <location>
        <begin position="207"/>
        <end position="221"/>
    </location>
</feature>
<feature type="region of interest" description="Disordered" evidence="1">
    <location>
        <begin position="1"/>
        <end position="56"/>
    </location>
</feature>
<dbReference type="Pfam" id="PF20167">
    <property type="entry name" value="Transposase_32"/>
    <property type="match status" value="1"/>
</dbReference>
<sequence length="785" mass="88566">MARVKEAARKTLHDKNASSSASQSPEQSPSPPSPPSPINHSGNKSSSETSFKSLSDHENDFVVDSSLPAQTKTVDHVQAISNTVHGTVEIEHARQSPVRTLAIGQIYIGTIPITCQPLDIQPLNTEHPPHDENRTQQSKPSPISKKFKKSKSVDSSRIRRSNRIASGCGRKPAIDTNVYTITDEDSEETHSNSSPTKSAPDIRTYSRRPSSSKSLPKTSQSSEEDFLVKNLKKPVPLIDQNSLENFEKFSKRKPVLPGRVFNFNELINTDHDLTKYTNPLGWTNLFNIKETYYPSLISAFYFNAVVLSEKDQILSDLKELRTSFMKQIFEPGTPLTKDPPSSKLKHEFKMIHNVCLHSIFPRKGSKDKVTHNDMMIMYHLSQQIKLNLPYVLIQHMINTIENENKKVTLPYGMFLTRIYREFKVSFEGEESKNTYTTFTTKNIDRMKKAEDVSSEDHGQKRKREIFEQNANLDLLAEVVTTQEDRLENILPTSVPCDKGKEILPEAEDVSSEDHGQKRKREIFEQNANLDLLAEVVTTQEDRLENILPTSVPCDKGKEILPEGNPIVSEPTFVSLEFNAVFEENLNSSLNKFTSVLLNENPTVENTTFENPMYDNPVNTSSPPFATSPNKTFDSFHTSEFLRDLIKTPPPEFPEMPQPIFTDAGPSLPSFPSHFASLGSFCTNSFTNVAHSEAMPPFDSRALKRSKVEVDILQTKKHVVKIYELMDTMYSHMKLEFSTFRTWLVDEFCPAMRVNPPPAVVPPPVPEAPKFDNMSSSDDSSPTIPQ</sequence>
<feature type="domain" description="Putative plant transposon protein" evidence="2">
    <location>
        <begin position="280"/>
        <end position="424"/>
    </location>
</feature>